<organism evidence="2 3">
    <name type="scientific">Alteromonas marina</name>
    <dbReference type="NCBI Taxonomy" id="203795"/>
    <lineage>
        <taxon>Bacteria</taxon>
        <taxon>Pseudomonadati</taxon>
        <taxon>Pseudomonadota</taxon>
        <taxon>Gammaproteobacteria</taxon>
        <taxon>Alteromonadales</taxon>
        <taxon>Alteromonadaceae</taxon>
        <taxon>Alteromonas/Salinimonas group</taxon>
        <taxon>Alteromonas</taxon>
    </lineage>
</organism>
<dbReference type="EMBL" id="JWLW01000011">
    <property type="protein sequence ID" value="KHT54726.1"/>
    <property type="molecule type" value="Genomic_DNA"/>
</dbReference>
<dbReference type="Proteomes" id="UP000031197">
    <property type="component" value="Unassembled WGS sequence"/>
</dbReference>
<reference evidence="2 3" key="1">
    <citation type="submission" date="2014-12" db="EMBL/GenBank/DDBJ databases">
        <title>Genome sequencing of Alteromonas marina AD001.</title>
        <authorList>
            <person name="Adrian T.G.S."/>
            <person name="Chan K.G."/>
        </authorList>
    </citation>
    <scope>NUCLEOTIDE SEQUENCE [LARGE SCALE GENOMIC DNA]</scope>
    <source>
        <strain evidence="2 3">AD001</strain>
    </source>
</reference>
<proteinExistence type="predicted"/>
<feature type="chain" id="PRO_5002099679" evidence="1">
    <location>
        <begin position="20"/>
        <end position="474"/>
    </location>
</feature>
<name>A0A0B3YCA8_9ALTE</name>
<dbReference type="AlphaFoldDB" id="A0A0B3YCA8"/>
<dbReference type="OrthoDB" id="6336201at2"/>
<dbReference type="RefSeq" id="WP_039218095.1">
    <property type="nucleotide sequence ID" value="NZ_JWLW01000011.1"/>
</dbReference>
<sequence length="474" mass="51174">MKKITTIPFALAFSTTVFAQQEVPHIFTPSTPAKAAEVNENFDSLNSRLNELSEKALPENITIVNVEIDCTENPAALNEAYLENWYIKDLSFNIKGSCYGDIDTPRKEEDPSVQVHGQVLGIYGVDDTAELIDNDLTGQVDLLGGFGGGLYLNNLTIKTSGDFPVFYSRNAAGSVRNVSFIYEGEGYSGDALWIQEGAQVYLSDLTINGFNGGIRGVNGAVVRSLGNINIENVERGVSLQNSLFRGRDAVNISASENAVELDFNSGWEGFDSSLTISSGNIRVADGSTMRTNDLSAPASRIDVEASELGGSNFNIKELYSQGSTVNIGNSVIAEYLEAHNSSYVSIYNTQVPAISVQGSSSMGVWESVVSYYEANKGSFVEFGDVNFEGDVNIWSNSTTFINNSTFNEGSRLNVASGSFANIFGGSIIAPDQYSCYGGTVDIENVDVNSETENNCIDSGGMQDMIDMYKNSRNN</sequence>
<accession>A0A0B3YCA8</accession>
<keyword evidence="3" id="KW-1185">Reference proteome</keyword>
<comment type="caution">
    <text evidence="2">The sequence shown here is derived from an EMBL/GenBank/DDBJ whole genome shotgun (WGS) entry which is preliminary data.</text>
</comment>
<evidence type="ECO:0000313" key="3">
    <source>
        <dbReference type="Proteomes" id="UP000031197"/>
    </source>
</evidence>
<feature type="signal peptide" evidence="1">
    <location>
        <begin position="1"/>
        <end position="19"/>
    </location>
</feature>
<keyword evidence="1" id="KW-0732">Signal</keyword>
<evidence type="ECO:0000256" key="1">
    <source>
        <dbReference type="SAM" id="SignalP"/>
    </source>
</evidence>
<evidence type="ECO:0000313" key="2">
    <source>
        <dbReference type="EMBL" id="KHT54726.1"/>
    </source>
</evidence>
<protein>
    <submittedName>
        <fullName evidence="2">Uncharacterized protein</fullName>
    </submittedName>
</protein>
<gene>
    <name evidence="2" type="ORF">RJ41_05660</name>
</gene>